<accession>A0A448WKD2</accession>
<evidence type="ECO:0000256" key="1">
    <source>
        <dbReference type="SAM" id="MobiDB-lite"/>
    </source>
</evidence>
<reference evidence="2" key="1">
    <citation type="submission" date="2018-11" db="EMBL/GenBank/DDBJ databases">
        <authorList>
            <consortium name="Pathogen Informatics"/>
        </authorList>
    </citation>
    <scope>NUCLEOTIDE SEQUENCE</scope>
</reference>
<feature type="region of interest" description="Disordered" evidence="1">
    <location>
        <begin position="39"/>
        <end position="88"/>
    </location>
</feature>
<evidence type="ECO:0000313" key="3">
    <source>
        <dbReference type="Proteomes" id="UP000784294"/>
    </source>
</evidence>
<protein>
    <submittedName>
        <fullName evidence="2">Uncharacterized protein</fullName>
    </submittedName>
</protein>
<proteinExistence type="predicted"/>
<dbReference type="Proteomes" id="UP000784294">
    <property type="component" value="Unassembled WGS sequence"/>
</dbReference>
<evidence type="ECO:0000313" key="2">
    <source>
        <dbReference type="EMBL" id="VEL13887.1"/>
    </source>
</evidence>
<dbReference type="AlphaFoldDB" id="A0A448WKD2"/>
<keyword evidence="3" id="KW-1185">Reference proteome</keyword>
<comment type="caution">
    <text evidence="2">The sequence shown here is derived from an EMBL/GenBank/DDBJ whole genome shotgun (WGS) entry which is preliminary data.</text>
</comment>
<sequence>MISESVSSIRSSASRRRADRLIREAERLSVIAAYPATVPNIGRPTRPGYSRNRGATFRDPLSQPSPNMSSSRFWQANPKPTQRQTKVHQLPARIKVAPQANGQV</sequence>
<organism evidence="2 3">
    <name type="scientific">Protopolystoma xenopodis</name>
    <dbReference type="NCBI Taxonomy" id="117903"/>
    <lineage>
        <taxon>Eukaryota</taxon>
        <taxon>Metazoa</taxon>
        <taxon>Spiralia</taxon>
        <taxon>Lophotrochozoa</taxon>
        <taxon>Platyhelminthes</taxon>
        <taxon>Monogenea</taxon>
        <taxon>Polyopisthocotylea</taxon>
        <taxon>Polystomatidea</taxon>
        <taxon>Polystomatidae</taxon>
        <taxon>Protopolystoma</taxon>
    </lineage>
</organism>
<dbReference type="EMBL" id="CAAALY010019277">
    <property type="protein sequence ID" value="VEL13887.1"/>
    <property type="molecule type" value="Genomic_DNA"/>
</dbReference>
<gene>
    <name evidence="2" type="ORF">PXEA_LOCUS7327</name>
</gene>
<name>A0A448WKD2_9PLAT</name>
<feature type="compositionally biased region" description="Polar residues" evidence="1">
    <location>
        <begin position="62"/>
        <end position="84"/>
    </location>
</feature>